<gene>
    <name evidence="2" type="ORF">LCGC14_0775720</name>
</gene>
<keyword evidence="1" id="KW-0812">Transmembrane</keyword>
<proteinExistence type="predicted"/>
<protein>
    <submittedName>
        <fullName evidence="2">Uncharacterized protein</fullName>
    </submittedName>
</protein>
<feature type="transmembrane region" description="Helical" evidence="1">
    <location>
        <begin position="28"/>
        <end position="47"/>
    </location>
</feature>
<comment type="caution">
    <text evidence="2">The sequence shown here is derived from an EMBL/GenBank/DDBJ whole genome shotgun (WGS) entry which is preliminary data.</text>
</comment>
<evidence type="ECO:0000313" key="2">
    <source>
        <dbReference type="EMBL" id="KKN36242.1"/>
    </source>
</evidence>
<evidence type="ECO:0000256" key="1">
    <source>
        <dbReference type="SAM" id="Phobius"/>
    </source>
</evidence>
<sequence length="95" mass="10605">MPEKICDVPCPVVDDKLEKVWLAIGKRVSLLVFFSIIGGLLVIAIYFGEGIGRRQEQVALQQGKTFGALIDIQKSVSEIKGELKHLNGRAKRDRR</sequence>
<dbReference type="AlphaFoldDB" id="A0A0F9QGW0"/>
<keyword evidence="1" id="KW-1133">Transmembrane helix</keyword>
<name>A0A0F9QGW0_9ZZZZ</name>
<keyword evidence="1" id="KW-0472">Membrane</keyword>
<reference evidence="2" key="1">
    <citation type="journal article" date="2015" name="Nature">
        <title>Complex archaea that bridge the gap between prokaryotes and eukaryotes.</title>
        <authorList>
            <person name="Spang A."/>
            <person name="Saw J.H."/>
            <person name="Jorgensen S.L."/>
            <person name="Zaremba-Niedzwiedzka K."/>
            <person name="Martijn J."/>
            <person name="Lind A.E."/>
            <person name="van Eijk R."/>
            <person name="Schleper C."/>
            <person name="Guy L."/>
            <person name="Ettema T.J."/>
        </authorList>
    </citation>
    <scope>NUCLEOTIDE SEQUENCE</scope>
</reference>
<dbReference type="EMBL" id="LAZR01001979">
    <property type="protein sequence ID" value="KKN36242.1"/>
    <property type="molecule type" value="Genomic_DNA"/>
</dbReference>
<accession>A0A0F9QGW0</accession>
<organism evidence="2">
    <name type="scientific">marine sediment metagenome</name>
    <dbReference type="NCBI Taxonomy" id="412755"/>
    <lineage>
        <taxon>unclassified sequences</taxon>
        <taxon>metagenomes</taxon>
        <taxon>ecological metagenomes</taxon>
    </lineage>
</organism>